<proteinExistence type="predicted"/>
<dbReference type="Proteomes" id="UP000784294">
    <property type="component" value="Unassembled WGS sequence"/>
</dbReference>
<gene>
    <name evidence="1" type="ORF">PXEA_LOCUS52</name>
</gene>
<evidence type="ECO:0000313" key="1">
    <source>
        <dbReference type="EMBL" id="VEL06612.1"/>
    </source>
</evidence>
<keyword evidence="2" id="KW-1185">Reference proteome</keyword>
<protein>
    <submittedName>
        <fullName evidence="1">Uncharacterized protein</fullName>
    </submittedName>
</protein>
<organism evidence="1 2">
    <name type="scientific">Protopolystoma xenopodis</name>
    <dbReference type="NCBI Taxonomy" id="117903"/>
    <lineage>
        <taxon>Eukaryota</taxon>
        <taxon>Metazoa</taxon>
        <taxon>Spiralia</taxon>
        <taxon>Lophotrochozoa</taxon>
        <taxon>Platyhelminthes</taxon>
        <taxon>Monogenea</taxon>
        <taxon>Polyopisthocotylea</taxon>
        <taxon>Polystomatidea</taxon>
        <taxon>Polystomatidae</taxon>
        <taxon>Protopolystoma</taxon>
    </lineage>
</organism>
<name>A0A3S5A4E4_9PLAT</name>
<reference evidence="1" key="1">
    <citation type="submission" date="2018-11" db="EMBL/GenBank/DDBJ databases">
        <authorList>
            <consortium name="Pathogen Informatics"/>
        </authorList>
    </citation>
    <scope>NUCLEOTIDE SEQUENCE</scope>
</reference>
<sequence length="772" mass="84775">MLSTLNPSALHILDQFAYRSIGHSTSGSWISPGSLGSLSGGFNTNTSCRSDEKSCASQSDVLPCALHGSRCESLWHQPAIPSSIQLDKTCFTGSNVDCFAVHGSSSSNSDAFTVASTDITREDNFTSGITSCRRFTLHYNQDSPSSNDVSSLPCSVTFWLQCTISRASGRLNLLLTPQTRNSFDMLKLDKEPSLLPPPELVWNMEDASLMLDLQEYFVESRIKLGRFQLSLKPTAHYPGGICLFAPQATHLCPLRDNLELCPGPRHPFKTQPISTLNDQTQTTGMQKSHNLSHLIGLADKRQSRVQTRPNLRLPAARLLSNSQEISRKHQHYREHQQHLLVLTFSRFMESSPTSSNEIDPSLNHWAAYLSDTDPAKSLLGFRPCEAECIKGPEFHRRSVDVGLIADDIYNYQIHENEQEAFDSKLVSTRVSSGQDGQRKRRLKYKILKKKLIATSSGGHDEGHFRESSKHRFINKIHFSLEAVDLVLCPQLIDKLASFLRMITGFCTGNSKVTSSPSALVEGAIRLQRYRSGTAVLPSVFSSGVKLDRNVTCFSRPAFVSHCLPLTEAHLKGIRVFYPVSGLLSVPSSPDSPAPDCLLFSLLDFRLRPNLSNPIDQPLFAPNLHRPFANGVTSTSNLATGMVTSFGLSGVSTNEQNSRTAENYSQSQVNIARLGLWAVAFHAAILPCPTATTSSIPSSLTPFSSSSPLLQYAEQTIMSDKISSDEICANSGKLLVSNSCTISSADRTPLLQSLTSGQNPALDWNQGHISLSR</sequence>
<evidence type="ECO:0000313" key="2">
    <source>
        <dbReference type="Proteomes" id="UP000784294"/>
    </source>
</evidence>
<accession>A0A3S5A4E4</accession>
<comment type="caution">
    <text evidence="1">The sequence shown here is derived from an EMBL/GenBank/DDBJ whole genome shotgun (WGS) entry which is preliminary data.</text>
</comment>
<dbReference type="EMBL" id="CAAALY010000111">
    <property type="protein sequence ID" value="VEL06612.1"/>
    <property type="molecule type" value="Genomic_DNA"/>
</dbReference>
<dbReference type="AlphaFoldDB" id="A0A3S5A4E4"/>